<evidence type="ECO:0000256" key="5">
    <source>
        <dbReference type="ARBA" id="ARBA00023125"/>
    </source>
</evidence>
<evidence type="ECO:0000256" key="1">
    <source>
        <dbReference type="ARBA" id="ARBA00004123"/>
    </source>
</evidence>
<keyword evidence="8" id="KW-0175">Coiled coil</keyword>
<dbReference type="InterPro" id="IPR036864">
    <property type="entry name" value="Zn2-C6_fun-type_DNA-bd_sf"/>
</dbReference>
<organism evidence="10 11">
    <name type="scientific">Cytospora schulzeri</name>
    <dbReference type="NCBI Taxonomy" id="448051"/>
    <lineage>
        <taxon>Eukaryota</taxon>
        <taxon>Fungi</taxon>
        <taxon>Dikarya</taxon>
        <taxon>Ascomycota</taxon>
        <taxon>Pezizomycotina</taxon>
        <taxon>Sordariomycetes</taxon>
        <taxon>Sordariomycetidae</taxon>
        <taxon>Diaporthales</taxon>
        <taxon>Cytosporaceae</taxon>
        <taxon>Cytospora</taxon>
    </lineage>
</organism>
<evidence type="ECO:0000259" key="9">
    <source>
        <dbReference type="PROSITE" id="PS50048"/>
    </source>
</evidence>
<feature type="domain" description="Zn(2)-C6 fungal-type" evidence="9">
    <location>
        <begin position="6"/>
        <end position="35"/>
    </location>
</feature>
<dbReference type="GO" id="GO:0000981">
    <property type="term" value="F:DNA-binding transcription factor activity, RNA polymerase II-specific"/>
    <property type="evidence" value="ECO:0007669"/>
    <property type="project" value="InterPro"/>
</dbReference>
<keyword evidence="2" id="KW-0479">Metal-binding</keyword>
<keyword evidence="3" id="KW-0862">Zinc</keyword>
<dbReference type="CDD" id="cd00067">
    <property type="entry name" value="GAL4"/>
    <property type="match status" value="1"/>
</dbReference>
<dbReference type="SUPFAM" id="SSF57701">
    <property type="entry name" value="Zn2/Cys6 DNA-binding domain"/>
    <property type="match status" value="1"/>
</dbReference>
<evidence type="ECO:0000256" key="8">
    <source>
        <dbReference type="SAM" id="Coils"/>
    </source>
</evidence>
<dbReference type="PROSITE" id="PS50048">
    <property type="entry name" value="ZN2_CY6_FUNGAL_2"/>
    <property type="match status" value="1"/>
</dbReference>
<dbReference type="EMBL" id="LKEA01000017">
    <property type="protein sequence ID" value="ROW02500.1"/>
    <property type="molecule type" value="Genomic_DNA"/>
</dbReference>
<evidence type="ECO:0000313" key="10">
    <source>
        <dbReference type="EMBL" id="ROW02500.1"/>
    </source>
</evidence>
<dbReference type="Gene3D" id="4.10.240.10">
    <property type="entry name" value="Zn(2)-C6 fungal-type DNA-binding domain"/>
    <property type="match status" value="1"/>
</dbReference>
<evidence type="ECO:0000256" key="6">
    <source>
        <dbReference type="ARBA" id="ARBA00023163"/>
    </source>
</evidence>
<dbReference type="InterPro" id="IPR051615">
    <property type="entry name" value="Transcr_Regulatory_Elem"/>
</dbReference>
<evidence type="ECO:0000256" key="7">
    <source>
        <dbReference type="ARBA" id="ARBA00023242"/>
    </source>
</evidence>
<comment type="caution">
    <text evidence="10">The sequence shown here is derived from an EMBL/GenBank/DDBJ whole genome shotgun (WGS) entry which is preliminary data.</text>
</comment>
<accession>A0A423WGL9</accession>
<comment type="subcellular location">
    <subcellularLocation>
        <location evidence="1">Nucleus</location>
    </subcellularLocation>
</comment>
<dbReference type="Pfam" id="PF00172">
    <property type="entry name" value="Zn_clus"/>
    <property type="match status" value="1"/>
</dbReference>
<gene>
    <name evidence="10" type="ORF">VMCG_06026</name>
</gene>
<sequence length="345" mass="38053">MSRHMACKVCRDREVRCDGERQCANCRRSGENCVYLPLNKPRKADLAQTIDRLQARLDQAEASIASQTHEAHPNNSVNMWNRQSNFPPSSTIDVDNQDFYLTMPPVMTSSSPKHTEGNFMNEMASPRTSVHNNYAQLQLAEDEIGTAVHGNNALSPFNDQGSGFGHNIRIPSLQEIRALQNTSTASDCSGPKETSDHQVTKADKSAMILKELMMSSSCIFTAQAEMAGVVSVVAEYLGWVRKFPNLNSHGPAPSPGGIPLPRPDCAWILELLESRVRELQGMAEARHRAAWGQTVEALEAMGGLSAQLQALDEEIQSHTARISRFFNGNYNVSVPLSEQKPPSYD</sequence>
<dbReference type="Proteomes" id="UP000283895">
    <property type="component" value="Unassembled WGS sequence"/>
</dbReference>
<keyword evidence="6" id="KW-0804">Transcription</keyword>
<keyword evidence="7" id="KW-0539">Nucleus</keyword>
<dbReference type="PANTHER" id="PTHR31313:SF81">
    <property type="entry name" value="TY1 ENHANCER ACTIVATOR"/>
    <property type="match status" value="1"/>
</dbReference>
<name>A0A423WGL9_9PEZI</name>
<proteinExistence type="predicted"/>
<dbReference type="SMART" id="SM00066">
    <property type="entry name" value="GAL4"/>
    <property type="match status" value="1"/>
</dbReference>
<evidence type="ECO:0000256" key="2">
    <source>
        <dbReference type="ARBA" id="ARBA00022723"/>
    </source>
</evidence>
<dbReference type="PANTHER" id="PTHR31313">
    <property type="entry name" value="TY1 ENHANCER ACTIVATOR"/>
    <property type="match status" value="1"/>
</dbReference>
<evidence type="ECO:0000256" key="4">
    <source>
        <dbReference type="ARBA" id="ARBA00023015"/>
    </source>
</evidence>
<evidence type="ECO:0000313" key="11">
    <source>
        <dbReference type="Proteomes" id="UP000283895"/>
    </source>
</evidence>
<dbReference type="AlphaFoldDB" id="A0A423WGL9"/>
<evidence type="ECO:0000256" key="3">
    <source>
        <dbReference type="ARBA" id="ARBA00022833"/>
    </source>
</evidence>
<reference evidence="10 11" key="1">
    <citation type="submission" date="2015-09" db="EMBL/GenBank/DDBJ databases">
        <title>Host preference determinants of Valsa canker pathogens revealed by comparative genomics.</title>
        <authorList>
            <person name="Yin Z."/>
            <person name="Huang L."/>
        </authorList>
    </citation>
    <scope>NUCLEOTIDE SEQUENCE [LARGE SCALE GENOMIC DNA]</scope>
    <source>
        <strain evidence="10 11">03-1</strain>
    </source>
</reference>
<keyword evidence="4" id="KW-0805">Transcription regulation</keyword>
<dbReference type="InterPro" id="IPR001138">
    <property type="entry name" value="Zn2Cys6_DnaBD"/>
</dbReference>
<dbReference type="GO" id="GO:0003677">
    <property type="term" value="F:DNA binding"/>
    <property type="evidence" value="ECO:0007669"/>
    <property type="project" value="UniProtKB-KW"/>
</dbReference>
<dbReference type="GO" id="GO:0008270">
    <property type="term" value="F:zinc ion binding"/>
    <property type="evidence" value="ECO:0007669"/>
    <property type="project" value="InterPro"/>
</dbReference>
<dbReference type="OrthoDB" id="4356994at2759"/>
<keyword evidence="5" id="KW-0238">DNA-binding</keyword>
<dbReference type="GO" id="GO:0005634">
    <property type="term" value="C:nucleus"/>
    <property type="evidence" value="ECO:0007669"/>
    <property type="project" value="UniProtKB-SubCell"/>
</dbReference>
<protein>
    <recommendedName>
        <fullName evidence="9">Zn(2)-C6 fungal-type domain-containing protein</fullName>
    </recommendedName>
</protein>
<keyword evidence="11" id="KW-1185">Reference proteome</keyword>
<feature type="coiled-coil region" evidence="8">
    <location>
        <begin position="43"/>
        <end position="70"/>
    </location>
</feature>